<dbReference type="AlphaFoldDB" id="A0A366K463"/>
<sequence>MVKQKKFWVWALLFFILESILAAGVSLFFHLPLLDTMAYSSFILFALSLFAFSQGDAWTNNVIADSKLNMMTHMNEEERADFFININPFLAGTFAFFIVGIIITAYLFII</sequence>
<protein>
    <submittedName>
        <fullName evidence="2">Uncharacterized protein</fullName>
    </submittedName>
</protein>
<evidence type="ECO:0000313" key="3">
    <source>
        <dbReference type="Proteomes" id="UP000252731"/>
    </source>
</evidence>
<accession>A0A366K463</accession>
<reference evidence="2 3" key="1">
    <citation type="submission" date="2018-06" db="EMBL/GenBank/DDBJ databases">
        <title>Freshwater and sediment microbial communities from various areas in North America, analyzing microbe dynamics in response to fracking.</title>
        <authorList>
            <person name="Lamendella R."/>
        </authorList>
    </citation>
    <scope>NUCLEOTIDE SEQUENCE [LARGE SCALE GENOMIC DNA]</scope>
    <source>
        <strain evidence="2 3">14_TX</strain>
    </source>
</reference>
<feature type="transmembrane region" description="Helical" evidence="1">
    <location>
        <begin position="38"/>
        <end position="59"/>
    </location>
</feature>
<evidence type="ECO:0000313" key="2">
    <source>
        <dbReference type="EMBL" id="RBP96464.1"/>
    </source>
</evidence>
<dbReference type="EMBL" id="QNSF01000001">
    <property type="protein sequence ID" value="RBP96464.1"/>
    <property type="molecule type" value="Genomic_DNA"/>
</dbReference>
<dbReference type="Proteomes" id="UP000252731">
    <property type="component" value="Unassembled WGS sequence"/>
</dbReference>
<gene>
    <name evidence="2" type="ORF">DFO70_101273</name>
</gene>
<evidence type="ECO:0000256" key="1">
    <source>
        <dbReference type="SAM" id="Phobius"/>
    </source>
</evidence>
<keyword evidence="1" id="KW-0812">Transmembrane</keyword>
<organism evidence="2 3">
    <name type="scientific">Cytobacillus firmus</name>
    <name type="common">Bacillus firmus</name>
    <dbReference type="NCBI Taxonomy" id="1399"/>
    <lineage>
        <taxon>Bacteria</taxon>
        <taxon>Bacillati</taxon>
        <taxon>Bacillota</taxon>
        <taxon>Bacilli</taxon>
        <taxon>Bacillales</taxon>
        <taxon>Bacillaceae</taxon>
        <taxon>Cytobacillus</taxon>
    </lineage>
</organism>
<feature type="transmembrane region" description="Helical" evidence="1">
    <location>
        <begin position="80"/>
        <end position="109"/>
    </location>
</feature>
<dbReference type="RefSeq" id="WP_243856073.1">
    <property type="nucleotide sequence ID" value="NZ_QNSF01000001.1"/>
</dbReference>
<keyword evidence="1" id="KW-0472">Membrane</keyword>
<proteinExistence type="predicted"/>
<keyword evidence="1" id="KW-1133">Transmembrane helix</keyword>
<keyword evidence="3" id="KW-1185">Reference proteome</keyword>
<name>A0A366K463_CYTFI</name>
<comment type="caution">
    <text evidence="2">The sequence shown here is derived from an EMBL/GenBank/DDBJ whole genome shotgun (WGS) entry which is preliminary data.</text>
</comment>